<dbReference type="VEuPathDB" id="GiardiaDB:SS50377_26020"/>
<sequence length="300" mass="34879">MHAIYQIQSKGIPFDGNFYQPGYANVITGDTIQRSTPDSFFADIENKQEFQLWIEAIVTKSPIQLSSNVDIFNFITSQPLVYLNNHAFYVCNQPDSCFTTVYWDGVSGLQIEESSRKILRILHNTIDEFFIYYDKNIIQGIKITEYTNRGQISQHLLHNVNSKIIQLTQQFNKQQTQSTLNNLILHINTLLSPHHFTTIQKIVKITNLIDPDMLDENSCICGKSQMAIDLAVYLAVQEKERIFSEDILDVSVLQELIDNEQEIENQIQQIDSQRKEFEQIRVDARKERAVDKFLQYMLEM</sequence>
<evidence type="ECO:0000313" key="4">
    <source>
        <dbReference type="Proteomes" id="UP000018208"/>
    </source>
</evidence>
<evidence type="ECO:0000256" key="1">
    <source>
        <dbReference type="SAM" id="Coils"/>
    </source>
</evidence>
<protein>
    <submittedName>
        <fullName evidence="2">Uncharacterized protein</fullName>
    </submittedName>
</protein>
<name>V6LTX4_9EUKA</name>
<dbReference type="Proteomes" id="UP000018208">
    <property type="component" value="Unassembled WGS sequence"/>
</dbReference>
<accession>V6LTX4</accession>
<dbReference type="AlphaFoldDB" id="V6LTX4"/>
<dbReference type="EMBL" id="AUWU02000006">
    <property type="protein sequence ID" value="KAH0571824.1"/>
    <property type="molecule type" value="Genomic_DNA"/>
</dbReference>
<feature type="coiled-coil region" evidence="1">
    <location>
        <begin position="253"/>
        <end position="287"/>
    </location>
</feature>
<gene>
    <name evidence="2" type="ORF">SS50377_11741</name>
    <name evidence="3" type="ORF">SS50377_26020</name>
</gene>
<organism evidence="2">
    <name type="scientific">Spironucleus salmonicida</name>
    <dbReference type="NCBI Taxonomy" id="348837"/>
    <lineage>
        <taxon>Eukaryota</taxon>
        <taxon>Metamonada</taxon>
        <taxon>Diplomonadida</taxon>
        <taxon>Hexamitidae</taxon>
        <taxon>Hexamitinae</taxon>
        <taxon>Spironucleus</taxon>
    </lineage>
</organism>
<reference evidence="2 3" key="1">
    <citation type="journal article" date="2014" name="PLoS Genet.">
        <title>The Genome of Spironucleus salmonicida Highlights a Fish Pathogen Adapted to Fluctuating Environments.</title>
        <authorList>
            <person name="Xu F."/>
            <person name="Jerlstrom-Hultqvist J."/>
            <person name="Einarsson E."/>
            <person name="Astvaldsson A."/>
            <person name="Svard S.G."/>
            <person name="Andersson J.O."/>
        </authorList>
    </citation>
    <scope>NUCLEOTIDE SEQUENCE</scope>
    <source>
        <strain evidence="3">ATCC 50377</strain>
    </source>
</reference>
<evidence type="ECO:0000313" key="3">
    <source>
        <dbReference type="EMBL" id="KAH0571824.1"/>
    </source>
</evidence>
<keyword evidence="4" id="KW-1185">Reference proteome</keyword>
<evidence type="ECO:0000313" key="2">
    <source>
        <dbReference type="EMBL" id="EST48117.1"/>
    </source>
</evidence>
<dbReference type="EMBL" id="KI546003">
    <property type="protein sequence ID" value="EST48117.1"/>
    <property type="molecule type" value="Genomic_DNA"/>
</dbReference>
<proteinExistence type="predicted"/>
<keyword evidence="1" id="KW-0175">Coiled coil</keyword>
<reference evidence="3" key="2">
    <citation type="submission" date="2020-12" db="EMBL/GenBank/DDBJ databases">
        <title>New Spironucleus salmonicida genome in near-complete chromosomes.</title>
        <authorList>
            <person name="Xu F."/>
            <person name="Kurt Z."/>
            <person name="Jimenez-Gonzalez A."/>
            <person name="Astvaldsson A."/>
            <person name="Andersson J.O."/>
            <person name="Svard S.G."/>
        </authorList>
    </citation>
    <scope>NUCLEOTIDE SEQUENCE</scope>
    <source>
        <strain evidence="3">ATCC 50377</strain>
    </source>
</reference>